<dbReference type="GO" id="GO:0005783">
    <property type="term" value="C:endoplasmic reticulum"/>
    <property type="evidence" value="ECO:0007669"/>
    <property type="project" value="UniProtKB-SubCell"/>
</dbReference>
<keyword evidence="6" id="KW-0472">Membrane</keyword>
<evidence type="ECO:0000256" key="1">
    <source>
        <dbReference type="ARBA" id="ARBA00004173"/>
    </source>
</evidence>
<keyword evidence="4" id="KW-0256">Endoplasmic reticulum</keyword>
<evidence type="ECO:0000256" key="2">
    <source>
        <dbReference type="ARBA" id="ARBA00004240"/>
    </source>
</evidence>
<dbReference type="PANTHER" id="PTHR48182">
    <property type="entry name" value="PROTEIN SERAC1"/>
    <property type="match status" value="1"/>
</dbReference>
<reference evidence="8 9" key="1">
    <citation type="submission" date="2016-10" db="EMBL/GenBank/DDBJ databases">
        <title>Genome sequence of the ascomycete fungus Penicillium subrubescens.</title>
        <authorList>
            <person name="De Vries R.P."/>
            <person name="Peng M."/>
            <person name="Dilokpimol A."/>
            <person name="Hilden K."/>
            <person name="Makela M.R."/>
            <person name="Grigoriev I."/>
            <person name="Riley R."/>
            <person name="Granchi Z."/>
        </authorList>
    </citation>
    <scope>NUCLEOTIDE SEQUENCE [LARGE SCALE GENOMIC DNA]</scope>
    <source>
        <strain evidence="8 9">CBS 132785</strain>
    </source>
</reference>
<sequence>MFKFISWLSRSGRKSAQTKPKETDSTINQEPVITEGDGSRPPPYPQEQAFTPGIEALWSPQGSKIELVPPGCTKCKLTFVFSIVLVPDPGAGPVTAEPWPKTLLPSEMPAARILAFSYAQNTTDRKTGVLEKFICDLAVNFLDSLSSYREKDYTVLLNSSEQRKPALCKIFACTRGIICLGTPFNGTGLANWLQSKHDYIGLSKQENIETVDFLRNNSDQIFDRITDQWKRIVNKPRGRLSPIDATFFYEESLPDVDCFMQKVSATLLGCSLIGIPCNNGDMTKITNAGDPLFLAISEKLHHLVADADTNARHQEIPSTAQYPLTVANQTGNHNCQYNKFGTFDDQQKIVEGSYFDAKGDQYFSW</sequence>
<proteinExistence type="predicted"/>
<evidence type="ECO:0000256" key="3">
    <source>
        <dbReference type="ARBA" id="ARBA00004370"/>
    </source>
</evidence>
<evidence type="ECO:0000256" key="4">
    <source>
        <dbReference type="ARBA" id="ARBA00022824"/>
    </source>
</evidence>
<feature type="region of interest" description="Disordered" evidence="7">
    <location>
        <begin position="12"/>
        <end position="43"/>
    </location>
</feature>
<name>A0A1Q5TBL0_9EURO</name>
<evidence type="ECO:0000256" key="7">
    <source>
        <dbReference type="SAM" id="MobiDB-lite"/>
    </source>
</evidence>
<dbReference type="InterPro" id="IPR052374">
    <property type="entry name" value="SERAC1"/>
</dbReference>
<dbReference type="GO" id="GO:0016020">
    <property type="term" value="C:membrane"/>
    <property type="evidence" value="ECO:0007669"/>
    <property type="project" value="UniProtKB-SubCell"/>
</dbReference>
<dbReference type="EMBL" id="MNBE01000692">
    <property type="protein sequence ID" value="OKO97591.1"/>
    <property type="molecule type" value="Genomic_DNA"/>
</dbReference>
<keyword evidence="9" id="KW-1185">Reference proteome</keyword>
<evidence type="ECO:0000313" key="9">
    <source>
        <dbReference type="Proteomes" id="UP000186955"/>
    </source>
</evidence>
<evidence type="ECO:0000256" key="5">
    <source>
        <dbReference type="ARBA" id="ARBA00023128"/>
    </source>
</evidence>
<accession>A0A1Q5TBL0</accession>
<organism evidence="8 9">
    <name type="scientific">Penicillium subrubescens</name>
    <dbReference type="NCBI Taxonomy" id="1316194"/>
    <lineage>
        <taxon>Eukaryota</taxon>
        <taxon>Fungi</taxon>
        <taxon>Dikarya</taxon>
        <taxon>Ascomycota</taxon>
        <taxon>Pezizomycotina</taxon>
        <taxon>Eurotiomycetes</taxon>
        <taxon>Eurotiomycetidae</taxon>
        <taxon>Eurotiales</taxon>
        <taxon>Aspergillaceae</taxon>
        <taxon>Penicillium</taxon>
    </lineage>
</organism>
<protein>
    <submittedName>
        <fullName evidence="8">Uncharacterized protein</fullName>
    </submittedName>
</protein>
<gene>
    <name evidence="8" type="ORF">PENSUB_10007</name>
</gene>
<dbReference type="GO" id="GO:0005739">
    <property type="term" value="C:mitochondrion"/>
    <property type="evidence" value="ECO:0007669"/>
    <property type="project" value="UniProtKB-SubCell"/>
</dbReference>
<evidence type="ECO:0000313" key="8">
    <source>
        <dbReference type="EMBL" id="OKO97591.1"/>
    </source>
</evidence>
<dbReference type="AlphaFoldDB" id="A0A1Q5TBL0"/>
<keyword evidence="5" id="KW-0496">Mitochondrion</keyword>
<evidence type="ECO:0000256" key="6">
    <source>
        <dbReference type="ARBA" id="ARBA00023136"/>
    </source>
</evidence>
<comment type="caution">
    <text evidence="8">The sequence shown here is derived from an EMBL/GenBank/DDBJ whole genome shotgun (WGS) entry which is preliminary data.</text>
</comment>
<dbReference type="Proteomes" id="UP000186955">
    <property type="component" value="Unassembled WGS sequence"/>
</dbReference>
<dbReference type="PANTHER" id="PTHR48182:SF2">
    <property type="entry name" value="PROTEIN SERAC1"/>
    <property type="match status" value="1"/>
</dbReference>
<comment type="subcellular location">
    <subcellularLocation>
        <location evidence="2">Endoplasmic reticulum</location>
    </subcellularLocation>
    <subcellularLocation>
        <location evidence="3">Membrane</location>
    </subcellularLocation>
    <subcellularLocation>
        <location evidence="1">Mitochondrion</location>
    </subcellularLocation>
</comment>